<dbReference type="NCBIfam" id="NF003973">
    <property type="entry name" value="PRK05467.1-2"/>
    <property type="match status" value="1"/>
</dbReference>
<dbReference type="InterPro" id="IPR006620">
    <property type="entry name" value="Pro_4_hyd_alph"/>
</dbReference>
<dbReference type="Pfam" id="PF18331">
    <property type="entry name" value="PKHD_C"/>
    <property type="match status" value="1"/>
</dbReference>
<evidence type="ECO:0000256" key="4">
    <source>
        <dbReference type="ARBA" id="ARBA00022964"/>
    </source>
</evidence>
<evidence type="ECO:0000256" key="1">
    <source>
        <dbReference type="ARBA" id="ARBA00001961"/>
    </source>
</evidence>
<protein>
    <submittedName>
        <fullName evidence="9">PKHD-type hydroxylase</fullName>
    </submittedName>
</protein>
<evidence type="ECO:0000256" key="2">
    <source>
        <dbReference type="ARBA" id="ARBA00022723"/>
    </source>
</evidence>
<dbReference type="InterPro" id="IPR044862">
    <property type="entry name" value="Pro_4_hyd_alph_FE2OG_OXY"/>
</dbReference>
<dbReference type="AlphaFoldDB" id="A0A212PZE0"/>
<gene>
    <name evidence="9" type="ORF">SAMN06265338_101253</name>
</gene>
<dbReference type="GO" id="GO:0031418">
    <property type="term" value="F:L-ascorbic acid binding"/>
    <property type="evidence" value="ECO:0007669"/>
    <property type="project" value="UniProtKB-KW"/>
</dbReference>
<keyword evidence="10" id="KW-1185">Reference proteome</keyword>
<dbReference type="InterPro" id="IPR023550">
    <property type="entry name" value="PKHD_hydroxylase"/>
</dbReference>
<evidence type="ECO:0000256" key="7">
    <source>
        <dbReference type="HAMAP-Rule" id="MF_00657"/>
    </source>
</evidence>
<dbReference type="OrthoDB" id="9812472at2"/>
<dbReference type="Gene3D" id="2.60.120.620">
    <property type="entry name" value="q2cbj1_9rhob like domain"/>
    <property type="match status" value="1"/>
</dbReference>
<dbReference type="NCBIfam" id="NF003975">
    <property type="entry name" value="PRK05467.1-4"/>
    <property type="match status" value="1"/>
</dbReference>
<dbReference type="PANTHER" id="PTHR41536:SF1">
    <property type="entry name" value="PKHD-TYPE HYDROXYLASE YBIX"/>
    <property type="match status" value="1"/>
</dbReference>
<reference evidence="10" key="1">
    <citation type="submission" date="2017-06" db="EMBL/GenBank/DDBJ databases">
        <authorList>
            <person name="Varghese N."/>
            <person name="Submissions S."/>
        </authorList>
    </citation>
    <scope>NUCLEOTIDE SEQUENCE [LARGE SCALE GENOMIC DNA]</scope>
    <source>
        <strain evidence="10">DSM 137</strain>
    </source>
</reference>
<keyword evidence="3 7" id="KW-0847">Vitamin C</keyword>
<keyword evidence="4 7" id="KW-0223">Dioxygenase</keyword>
<keyword evidence="2 7" id="KW-0479">Metal-binding</keyword>
<evidence type="ECO:0000259" key="8">
    <source>
        <dbReference type="PROSITE" id="PS51471"/>
    </source>
</evidence>
<dbReference type="SMART" id="SM00702">
    <property type="entry name" value="P4Hc"/>
    <property type="match status" value="1"/>
</dbReference>
<comment type="cofactor">
    <cofactor evidence="7">
        <name>Fe(2+)</name>
        <dbReference type="ChEBI" id="CHEBI:29033"/>
    </cofactor>
    <text evidence="7">Binds 1 Fe(2+) ion per subunit.</text>
</comment>
<dbReference type="InterPro" id="IPR041097">
    <property type="entry name" value="PKHD_C"/>
</dbReference>
<dbReference type="GO" id="GO:0006974">
    <property type="term" value="P:DNA damage response"/>
    <property type="evidence" value="ECO:0007669"/>
    <property type="project" value="TreeGrafter"/>
</dbReference>
<name>A0A212PZE0_RHOAC</name>
<dbReference type="PANTHER" id="PTHR41536">
    <property type="entry name" value="PKHD-TYPE HYDROXYLASE YBIX"/>
    <property type="match status" value="1"/>
</dbReference>
<feature type="domain" description="Fe2OG dioxygenase" evidence="8">
    <location>
        <begin position="78"/>
        <end position="178"/>
    </location>
</feature>
<dbReference type="PROSITE" id="PS51471">
    <property type="entry name" value="FE2OG_OXY"/>
    <property type="match status" value="1"/>
</dbReference>
<dbReference type="HAMAP" id="MF_00657">
    <property type="entry name" value="Hydroxyl_YbiX"/>
    <property type="match status" value="1"/>
</dbReference>
<dbReference type="EMBL" id="FYDG01000001">
    <property type="protein sequence ID" value="SNB52437.1"/>
    <property type="molecule type" value="Genomic_DNA"/>
</dbReference>
<evidence type="ECO:0000313" key="9">
    <source>
        <dbReference type="EMBL" id="SNB52437.1"/>
    </source>
</evidence>
<dbReference type="RefSeq" id="WP_088518749.1">
    <property type="nucleotide sequence ID" value="NZ_FYDG01000001.1"/>
</dbReference>
<dbReference type="GO" id="GO:0005506">
    <property type="term" value="F:iron ion binding"/>
    <property type="evidence" value="ECO:0007669"/>
    <property type="project" value="UniProtKB-UniRule"/>
</dbReference>
<keyword evidence="6 7" id="KW-0408">Iron</keyword>
<dbReference type="GO" id="GO:0016706">
    <property type="term" value="F:2-oxoglutarate-dependent dioxygenase activity"/>
    <property type="evidence" value="ECO:0007669"/>
    <property type="project" value="UniProtKB-UniRule"/>
</dbReference>
<evidence type="ECO:0000313" key="10">
    <source>
        <dbReference type="Proteomes" id="UP000198418"/>
    </source>
</evidence>
<evidence type="ECO:0000256" key="5">
    <source>
        <dbReference type="ARBA" id="ARBA00023002"/>
    </source>
</evidence>
<dbReference type="Proteomes" id="UP000198418">
    <property type="component" value="Unassembled WGS sequence"/>
</dbReference>
<evidence type="ECO:0000256" key="6">
    <source>
        <dbReference type="ARBA" id="ARBA00023004"/>
    </source>
</evidence>
<accession>A0A212PZE0</accession>
<feature type="binding site" evidence="7">
    <location>
        <position position="96"/>
    </location>
    <ligand>
        <name>Fe cation</name>
        <dbReference type="ChEBI" id="CHEBI:24875"/>
    </ligand>
</feature>
<keyword evidence="5 7" id="KW-0560">Oxidoreductase</keyword>
<feature type="binding site" evidence="7">
    <location>
        <position position="169"/>
    </location>
    <ligand>
        <name>2-oxoglutarate</name>
        <dbReference type="ChEBI" id="CHEBI:16810"/>
    </ligand>
</feature>
<evidence type="ECO:0000256" key="3">
    <source>
        <dbReference type="ARBA" id="ARBA00022896"/>
    </source>
</evidence>
<dbReference type="GO" id="GO:0006879">
    <property type="term" value="P:intracellular iron ion homeostasis"/>
    <property type="evidence" value="ECO:0007669"/>
    <property type="project" value="TreeGrafter"/>
</dbReference>
<comment type="cofactor">
    <cofactor evidence="1 7">
        <name>L-ascorbate</name>
        <dbReference type="ChEBI" id="CHEBI:38290"/>
    </cofactor>
</comment>
<sequence>MLICIPDVLSKKEVAEFRGLMDAAAWEDGKKTAGAQSAVVKANEQLPVDGELARALGARIIQKITANPLFISAAVPQHIFPPLFNRYGPGATFGLHVDNSIRGDKLTGLRIRTDLSATLFLTEPEDYDGGELTVETAYGAQQVKLPAGHMVLYPAYSLHLVAPVTRGARVSSFFWIQSMIHDPQARALIFDLDQAIQGVTAKLGIDAIETVRLSHVYHNLIRAHAEV</sequence>
<dbReference type="InterPro" id="IPR005123">
    <property type="entry name" value="Oxoglu/Fe-dep_dioxygenase_dom"/>
</dbReference>
<dbReference type="Gene3D" id="4.10.860.20">
    <property type="entry name" value="Rabenosyn, Rab binding domain"/>
    <property type="match status" value="1"/>
</dbReference>
<feature type="binding site" evidence="7">
    <location>
        <position position="98"/>
    </location>
    <ligand>
        <name>Fe cation</name>
        <dbReference type="ChEBI" id="CHEBI:24875"/>
    </ligand>
</feature>
<organism evidence="9 10">
    <name type="scientific">Rhodoblastus acidophilus</name>
    <name type="common">Rhodopseudomonas acidophila</name>
    <dbReference type="NCBI Taxonomy" id="1074"/>
    <lineage>
        <taxon>Bacteria</taxon>
        <taxon>Pseudomonadati</taxon>
        <taxon>Pseudomonadota</taxon>
        <taxon>Alphaproteobacteria</taxon>
        <taxon>Hyphomicrobiales</taxon>
        <taxon>Rhodoblastaceae</taxon>
        <taxon>Rhodoblastus</taxon>
    </lineage>
</organism>
<proteinExistence type="inferred from homology"/>
<dbReference type="Pfam" id="PF13640">
    <property type="entry name" value="2OG-FeII_Oxy_3"/>
    <property type="match status" value="1"/>
</dbReference>
<feature type="binding site" evidence="7">
    <location>
        <position position="159"/>
    </location>
    <ligand>
        <name>Fe cation</name>
        <dbReference type="ChEBI" id="CHEBI:24875"/>
    </ligand>
</feature>
<dbReference type="NCBIfam" id="NF003974">
    <property type="entry name" value="PRK05467.1-3"/>
    <property type="match status" value="1"/>
</dbReference>